<dbReference type="STRING" id="1002526.SAMN05216578_102203"/>
<protein>
    <recommendedName>
        <fullName evidence="3">Patatin-like phospholipase family protein</fullName>
    </recommendedName>
</protein>
<evidence type="ECO:0008006" key="3">
    <source>
        <dbReference type="Google" id="ProtNLM"/>
    </source>
</evidence>
<dbReference type="EMBL" id="FOYD01000002">
    <property type="protein sequence ID" value="SFQ69431.1"/>
    <property type="molecule type" value="Genomic_DNA"/>
</dbReference>
<name>A0A1I6AL51_9GAMM</name>
<gene>
    <name evidence="1" type="ORF">SAMN05216578_102203</name>
</gene>
<dbReference type="InterPro" id="IPR016035">
    <property type="entry name" value="Acyl_Trfase/lysoPLipase"/>
</dbReference>
<dbReference type="SUPFAM" id="SSF52151">
    <property type="entry name" value="FabD/lysophospholipase-like"/>
    <property type="match status" value="1"/>
</dbReference>
<organism evidence="1 2">
    <name type="scientific">Halopseudomonas formosensis</name>
    <dbReference type="NCBI Taxonomy" id="1002526"/>
    <lineage>
        <taxon>Bacteria</taxon>
        <taxon>Pseudomonadati</taxon>
        <taxon>Pseudomonadota</taxon>
        <taxon>Gammaproteobacteria</taxon>
        <taxon>Pseudomonadales</taxon>
        <taxon>Pseudomonadaceae</taxon>
        <taxon>Halopseudomonas</taxon>
    </lineage>
</organism>
<reference evidence="1 2" key="1">
    <citation type="submission" date="2016-10" db="EMBL/GenBank/DDBJ databases">
        <authorList>
            <person name="de Groot N.N."/>
        </authorList>
    </citation>
    <scope>NUCLEOTIDE SEQUENCE [LARGE SCALE GENOMIC DNA]</scope>
    <source>
        <strain evidence="1 2">JCM 18415</strain>
    </source>
</reference>
<dbReference type="Proteomes" id="UP000242815">
    <property type="component" value="Unassembled WGS sequence"/>
</dbReference>
<dbReference type="OrthoDB" id="8586159at2"/>
<evidence type="ECO:0000313" key="1">
    <source>
        <dbReference type="EMBL" id="SFQ69431.1"/>
    </source>
</evidence>
<proteinExistence type="predicted"/>
<accession>A0A1I6AL51</accession>
<dbReference type="RefSeq" id="WP_090537252.1">
    <property type="nucleotide sequence ID" value="NZ_FOYD01000002.1"/>
</dbReference>
<dbReference type="AlphaFoldDB" id="A0A1I6AL51"/>
<evidence type="ECO:0000313" key="2">
    <source>
        <dbReference type="Proteomes" id="UP000242815"/>
    </source>
</evidence>
<sequence length="360" mass="39721">MVAIHVPEPALTLRAGARALARIRESGLQPADIHVIPGAAGGPKALGIQGLDMAIFGQWLPQAPQPRSLVGASIGSWRFASVCKPDPVAGLQRLGELYTTQRFPKGITVAEISRRCATMLDELLEGQDEAILSNPLYHLNIMVVKSLRLLQLDHPRALGLGLGGVIGSNLLGRRHLKRWFERVIIHDTRLAPPLGDLDDFVTSYVSLSTDNLRPALLASGSIPMVMEAVRDIPGASEGVYRDGGLLDYHLDLPWKAPGVVLYPHFIDRVVPGWFDKAMPWRRACADRAGDVLLVAPSPAYLARLPYGKLPDRRDYRRFGADDAGREQYWRQAMAESQRLGDEFMELVSEGRLEARLQPLR</sequence>